<dbReference type="Proteomes" id="UP001369958">
    <property type="component" value="Chromosome"/>
</dbReference>
<evidence type="ECO:0000313" key="4">
    <source>
        <dbReference type="EMBL" id="WWT34750.1"/>
    </source>
</evidence>
<organism evidence="4 5">
    <name type="scientific">Pelagibacterium nitratireducens</name>
    <dbReference type="NCBI Taxonomy" id="1046114"/>
    <lineage>
        <taxon>Bacteria</taxon>
        <taxon>Pseudomonadati</taxon>
        <taxon>Pseudomonadota</taxon>
        <taxon>Alphaproteobacteria</taxon>
        <taxon>Hyphomicrobiales</taxon>
        <taxon>Devosiaceae</taxon>
        <taxon>Pelagibacterium</taxon>
    </lineage>
</organism>
<evidence type="ECO:0000256" key="2">
    <source>
        <dbReference type="SAM" id="SignalP"/>
    </source>
</evidence>
<reference evidence="4 5" key="1">
    <citation type="submission" date="2024-02" db="EMBL/GenBank/DDBJ databases">
        <title>Complete genome sequence of Pelagibacterium nitratireducens ZH15.</title>
        <authorList>
            <person name="Zhao L.H."/>
        </authorList>
    </citation>
    <scope>NUCLEOTIDE SEQUENCE [LARGE SCALE GENOMIC DNA]</scope>
    <source>
        <strain evidence="4 5">ZH15</strain>
    </source>
</reference>
<dbReference type="RefSeq" id="WP_338610807.1">
    <property type="nucleotide sequence ID" value="NZ_CP146275.1"/>
</dbReference>
<protein>
    <submittedName>
        <fullName evidence="4">Double zinc ribbon domain-containing protein</fullName>
    </submittedName>
</protein>
<evidence type="ECO:0000259" key="3">
    <source>
        <dbReference type="Pfam" id="PF18912"/>
    </source>
</evidence>
<feature type="chain" id="PRO_5046606591" evidence="2">
    <location>
        <begin position="24"/>
        <end position="107"/>
    </location>
</feature>
<proteinExistence type="predicted"/>
<gene>
    <name evidence="4" type="ORF">V6617_03295</name>
</gene>
<feature type="signal peptide" evidence="2">
    <location>
        <begin position="1"/>
        <end position="23"/>
    </location>
</feature>
<name>A0ABZ2IBD1_9HYPH</name>
<dbReference type="InterPro" id="IPR044005">
    <property type="entry name" value="DZR_2"/>
</dbReference>
<sequence>MENRGRPFALRLCALATSAGARALDLAFPPVCLACSAAVLTPDGLCPSCWGQLIPIRAPSVPCWGCPLRPTWARERCRSRRLPTRRHLPGPARPSPIPIWRENWSRR</sequence>
<evidence type="ECO:0000256" key="1">
    <source>
        <dbReference type="SAM" id="MobiDB-lite"/>
    </source>
</evidence>
<dbReference type="Pfam" id="PF18912">
    <property type="entry name" value="DZR_2"/>
    <property type="match status" value="1"/>
</dbReference>
<feature type="region of interest" description="Disordered" evidence="1">
    <location>
        <begin position="85"/>
        <end position="107"/>
    </location>
</feature>
<evidence type="ECO:0000313" key="5">
    <source>
        <dbReference type="Proteomes" id="UP001369958"/>
    </source>
</evidence>
<dbReference type="EMBL" id="CP146275">
    <property type="protein sequence ID" value="WWT34750.1"/>
    <property type="molecule type" value="Genomic_DNA"/>
</dbReference>
<keyword evidence="2" id="KW-0732">Signal</keyword>
<feature type="domain" description="Double zinc ribbon" evidence="3">
    <location>
        <begin position="23"/>
        <end position="77"/>
    </location>
</feature>
<keyword evidence="5" id="KW-1185">Reference proteome</keyword>
<accession>A0ABZ2IBD1</accession>